<dbReference type="Proteomes" id="UP000800093">
    <property type="component" value="Unassembled WGS sequence"/>
</dbReference>
<reference evidence="3" key="1">
    <citation type="journal article" date="2020" name="Stud. Mycol.">
        <title>101 Dothideomycetes genomes: A test case for predicting lifestyles and emergence of pathogens.</title>
        <authorList>
            <person name="Haridas S."/>
            <person name="Albert R."/>
            <person name="Binder M."/>
            <person name="Bloem J."/>
            <person name="LaButti K."/>
            <person name="Salamov A."/>
            <person name="Andreopoulos B."/>
            <person name="Baker S."/>
            <person name="Barry K."/>
            <person name="Bills G."/>
            <person name="Bluhm B."/>
            <person name="Cannon C."/>
            <person name="Castanera R."/>
            <person name="Culley D."/>
            <person name="Daum C."/>
            <person name="Ezra D."/>
            <person name="Gonzalez J."/>
            <person name="Henrissat B."/>
            <person name="Kuo A."/>
            <person name="Liang C."/>
            <person name="Lipzen A."/>
            <person name="Lutzoni F."/>
            <person name="Magnuson J."/>
            <person name="Mondo S."/>
            <person name="Nolan M."/>
            <person name="Ohm R."/>
            <person name="Pangilinan J."/>
            <person name="Park H.-J."/>
            <person name="Ramirez L."/>
            <person name="Alfaro M."/>
            <person name="Sun H."/>
            <person name="Tritt A."/>
            <person name="Yoshinaga Y."/>
            <person name="Zwiers L.-H."/>
            <person name="Turgeon B."/>
            <person name="Goodwin S."/>
            <person name="Spatafora J."/>
            <person name="Crous P."/>
            <person name="Grigoriev I."/>
        </authorList>
    </citation>
    <scope>NUCLEOTIDE SEQUENCE [LARGE SCALE GENOMIC DNA]</scope>
    <source>
        <strain evidence="3">CBS 304.66</strain>
    </source>
</reference>
<comment type="caution">
    <text evidence="2">The sequence shown here is derived from an EMBL/GenBank/DDBJ whole genome shotgun (WGS) entry which is preliminary data.</text>
</comment>
<sequence>MSTSIMPILGWDWPAPRLGVVSEGRYIRRQRAIHASDGVKASDPHAQNNRVVKTDPRSSMAAAPTWLQIMNLLSTSSRCCGLLAPSFATKGLSQVDGASTSRSGDQPPHFSRLSCVLPNAYPAEWSGRLVKVTHAERAAWTVSALFPQGCVYSESLKSKFEPQIMILFAFGSTPHALCLRSVAGHGHVELTVAASPAQCNLQTRHPNVHYPEEKRAFKGPARSCRYVLGLADSPENTDIDFSESHLRMLGDILVPSLQRNLQDIAPRSNCLNQQHHMTSHRAIHAPASQVPEYKDACRLKKVIPALPGIS</sequence>
<evidence type="ECO:0000313" key="3">
    <source>
        <dbReference type="Proteomes" id="UP000800093"/>
    </source>
</evidence>
<gene>
    <name evidence="2" type="ORF">CC78DRAFT_573668</name>
</gene>
<name>A0A9P4NC17_9PLEO</name>
<evidence type="ECO:0000256" key="1">
    <source>
        <dbReference type="SAM" id="MobiDB-lite"/>
    </source>
</evidence>
<protein>
    <submittedName>
        <fullName evidence="2">Uncharacterized protein</fullName>
    </submittedName>
</protein>
<evidence type="ECO:0000313" key="2">
    <source>
        <dbReference type="EMBL" id="KAF2270391.1"/>
    </source>
</evidence>
<accession>A0A9P4NC17</accession>
<dbReference type="EMBL" id="ML986579">
    <property type="protein sequence ID" value="KAF2270391.1"/>
    <property type="molecule type" value="Genomic_DNA"/>
</dbReference>
<dbReference type="AlphaFoldDB" id="A0A9P4NC17"/>
<organism evidence="2 3">
    <name type="scientific">Lojkania enalia</name>
    <dbReference type="NCBI Taxonomy" id="147567"/>
    <lineage>
        <taxon>Eukaryota</taxon>
        <taxon>Fungi</taxon>
        <taxon>Dikarya</taxon>
        <taxon>Ascomycota</taxon>
        <taxon>Pezizomycotina</taxon>
        <taxon>Dothideomycetes</taxon>
        <taxon>Pleosporomycetidae</taxon>
        <taxon>Pleosporales</taxon>
        <taxon>Pleosporales incertae sedis</taxon>
        <taxon>Lojkania</taxon>
    </lineage>
</organism>
<keyword evidence="3" id="KW-1185">Reference proteome</keyword>
<proteinExistence type="predicted"/>
<feature type="region of interest" description="Disordered" evidence="1">
    <location>
        <begin position="37"/>
        <end position="57"/>
    </location>
</feature>